<dbReference type="InterPro" id="IPR050471">
    <property type="entry name" value="AB_hydrolase"/>
</dbReference>
<dbReference type="Gene3D" id="3.40.50.1820">
    <property type="entry name" value="alpha/beta hydrolase"/>
    <property type="match status" value="1"/>
</dbReference>
<feature type="domain" description="AB hydrolase-1" evidence="1">
    <location>
        <begin position="25"/>
        <end position="214"/>
    </location>
</feature>
<evidence type="ECO:0000313" key="3">
    <source>
        <dbReference type="Proteomes" id="UP000585272"/>
    </source>
</evidence>
<sequence>MSEPERIEGAGVELAIEQRGAGRPVLLVHDLAADRRSLAPLAAAAHALGARAIAYDRRGYGDSGAPEPYEGTTVQEQAQDAVALLGALDAAGGDAIAVGDGFGALVVLDLLVRLPGLLAGAVLVAPPLNQLSDSAAAVLSTQRELLEAALRDGGPADAVEAWRPDADAGVRAAHRAFFADFGGLSSWPVSRRELRAVAVPVFVVTGSATPPHLLETSDALAGLLGDGRRLHGEAVEGAGAGDPLPALRELLGA</sequence>
<protein>
    <submittedName>
        <fullName evidence="2">Pimeloyl-ACP methyl ester carboxylesterase</fullName>
    </submittedName>
</protein>
<proteinExistence type="predicted"/>
<dbReference type="SUPFAM" id="SSF53474">
    <property type="entry name" value="alpha/beta-Hydrolases"/>
    <property type="match status" value="1"/>
</dbReference>
<dbReference type="PANTHER" id="PTHR43433:SF5">
    <property type="entry name" value="AB HYDROLASE-1 DOMAIN-CONTAINING PROTEIN"/>
    <property type="match status" value="1"/>
</dbReference>
<dbReference type="Proteomes" id="UP000585272">
    <property type="component" value="Unassembled WGS sequence"/>
</dbReference>
<dbReference type="Pfam" id="PF12697">
    <property type="entry name" value="Abhydrolase_6"/>
    <property type="match status" value="1"/>
</dbReference>
<dbReference type="EMBL" id="JACHNU010000003">
    <property type="protein sequence ID" value="MBB4663154.1"/>
    <property type="molecule type" value="Genomic_DNA"/>
</dbReference>
<name>A0A840IGF4_9ACTN</name>
<keyword evidence="3" id="KW-1185">Reference proteome</keyword>
<evidence type="ECO:0000313" key="2">
    <source>
        <dbReference type="EMBL" id="MBB4663154.1"/>
    </source>
</evidence>
<dbReference type="RefSeq" id="WP_183342882.1">
    <property type="nucleotide sequence ID" value="NZ_JACHNU010000003.1"/>
</dbReference>
<organism evidence="2 3">
    <name type="scientific">Conexibacter arvalis</name>
    <dbReference type="NCBI Taxonomy" id="912552"/>
    <lineage>
        <taxon>Bacteria</taxon>
        <taxon>Bacillati</taxon>
        <taxon>Actinomycetota</taxon>
        <taxon>Thermoleophilia</taxon>
        <taxon>Solirubrobacterales</taxon>
        <taxon>Conexibacteraceae</taxon>
        <taxon>Conexibacter</taxon>
    </lineage>
</organism>
<evidence type="ECO:0000259" key="1">
    <source>
        <dbReference type="Pfam" id="PF12697"/>
    </source>
</evidence>
<dbReference type="InterPro" id="IPR029058">
    <property type="entry name" value="AB_hydrolase_fold"/>
</dbReference>
<accession>A0A840IGF4</accession>
<dbReference type="InterPro" id="IPR000073">
    <property type="entry name" value="AB_hydrolase_1"/>
</dbReference>
<dbReference type="PANTHER" id="PTHR43433">
    <property type="entry name" value="HYDROLASE, ALPHA/BETA FOLD FAMILY PROTEIN"/>
    <property type="match status" value="1"/>
</dbReference>
<reference evidence="2 3" key="1">
    <citation type="submission" date="2020-08" db="EMBL/GenBank/DDBJ databases">
        <title>Genomic Encyclopedia of Archaeal and Bacterial Type Strains, Phase II (KMG-II): from individual species to whole genera.</title>
        <authorList>
            <person name="Goeker M."/>
        </authorList>
    </citation>
    <scope>NUCLEOTIDE SEQUENCE [LARGE SCALE GENOMIC DNA]</scope>
    <source>
        <strain evidence="2 3">DSM 23288</strain>
    </source>
</reference>
<gene>
    <name evidence="2" type="ORF">BDZ31_002743</name>
</gene>
<dbReference type="AlphaFoldDB" id="A0A840IGF4"/>
<dbReference type="GO" id="GO:0003824">
    <property type="term" value="F:catalytic activity"/>
    <property type="evidence" value="ECO:0007669"/>
    <property type="project" value="UniProtKB-ARBA"/>
</dbReference>
<comment type="caution">
    <text evidence="2">The sequence shown here is derived from an EMBL/GenBank/DDBJ whole genome shotgun (WGS) entry which is preliminary data.</text>
</comment>